<dbReference type="InterPro" id="IPR036383">
    <property type="entry name" value="TSP1_rpt_sf"/>
</dbReference>
<dbReference type="OrthoDB" id="6273859at2759"/>
<sequence>LKEISIYSLVSRFSINFLPVCLGYSVGGGVQATGCTTCTLPPASNPCSTCQTPAAAPPIVLTPHWSEWGAYGQCTVSCGGGQQMRQRMCDTGNSCSNCYCVGSATEIQACNTAACPAACTTCQSAPHYDPVTYPPCTTCGNPVTTVATAPCSTCGASVPYIQQSSPCNTCGTGYLYYNPYRIIIRRKRSENSKKPNSLMDHLLKR</sequence>
<accession>A0A0B1SVR6</accession>
<dbReference type="PROSITE" id="PS50092">
    <property type="entry name" value="TSP1"/>
    <property type="match status" value="1"/>
</dbReference>
<feature type="non-terminal residue" evidence="1">
    <location>
        <position position="1"/>
    </location>
</feature>
<gene>
    <name evidence="1" type="ORF">OESDEN_12949</name>
</gene>
<dbReference type="AlphaFoldDB" id="A0A0B1SVR6"/>
<dbReference type="Pfam" id="PF00090">
    <property type="entry name" value="TSP_1"/>
    <property type="match status" value="1"/>
</dbReference>
<dbReference type="SUPFAM" id="SSF82895">
    <property type="entry name" value="TSP-1 type 1 repeat"/>
    <property type="match status" value="1"/>
</dbReference>
<protein>
    <submittedName>
        <fullName evidence="1">Thrombospondin type 1 domain protein</fullName>
    </submittedName>
</protein>
<keyword evidence="2" id="KW-1185">Reference proteome</keyword>
<dbReference type="Proteomes" id="UP000053660">
    <property type="component" value="Unassembled WGS sequence"/>
</dbReference>
<evidence type="ECO:0000313" key="1">
    <source>
        <dbReference type="EMBL" id="KHJ87280.1"/>
    </source>
</evidence>
<dbReference type="Gene3D" id="2.20.100.10">
    <property type="entry name" value="Thrombospondin type-1 (TSP1) repeat"/>
    <property type="match status" value="1"/>
</dbReference>
<dbReference type="SMART" id="SM00209">
    <property type="entry name" value="TSP1"/>
    <property type="match status" value="1"/>
</dbReference>
<organism evidence="1 2">
    <name type="scientific">Oesophagostomum dentatum</name>
    <name type="common">Nodular worm</name>
    <dbReference type="NCBI Taxonomy" id="61180"/>
    <lineage>
        <taxon>Eukaryota</taxon>
        <taxon>Metazoa</taxon>
        <taxon>Ecdysozoa</taxon>
        <taxon>Nematoda</taxon>
        <taxon>Chromadorea</taxon>
        <taxon>Rhabditida</taxon>
        <taxon>Rhabditina</taxon>
        <taxon>Rhabditomorpha</taxon>
        <taxon>Strongyloidea</taxon>
        <taxon>Strongylidae</taxon>
        <taxon>Oesophagostomum</taxon>
    </lineage>
</organism>
<reference evidence="1 2" key="1">
    <citation type="submission" date="2014-03" db="EMBL/GenBank/DDBJ databases">
        <title>Draft genome of the hookworm Oesophagostomum dentatum.</title>
        <authorList>
            <person name="Mitreva M."/>
        </authorList>
    </citation>
    <scope>NUCLEOTIDE SEQUENCE [LARGE SCALE GENOMIC DNA]</scope>
    <source>
        <strain evidence="1 2">OD-Hann</strain>
    </source>
</reference>
<name>A0A0B1SVR6_OESDE</name>
<evidence type="ECO:0000313" key="2">
    <source>
        <dbReference type="Proteomes" id="UP000053660"/>
    </source>
</evidence>
<dbReference type="InterPro" id="IPR000884">
    <property type="entry name" value="TSP1_rpt"/>
</dbReference>
<proteinExistence type="predicted"/>
<dbReference type="EMBL" id="KN558123">
    <property type="protein sequence ID" value="KHJ87280.1"/>
    <property type="molecule type" value="Genomic_DNA"/>
</dbReference>